<organism evidence="9 10">
    <name type="scientific">Prauserella flavalba</name>
    <dbReference type="NCBI Taxonomy" id="1477506"/>
    <lineage>
        <taxon>Bacteria</taxon>
        <taxon>Bacillati</taxon>
        <taxon>Actinomycetota</taxon>
        <taxon>Actinomycetes</taxon>
        <taxon>Pseudonocardiales</taxon>
        <taxon>Pseudonocardiaceae</taxon>
        <taxon>Prauserella</taxon>
    </lineage>
</organism>
<evidence type="ECO:0000313" key="10">
    <source>
        <dbReference type="Proteomes" id="UP000247892"/>
    </source>
</evidence>
<dbReference type="InterPro" id="IPR002781">
    <property type="entry name" value="TM_pro_TauE-like"/>
</dbReference>
<reference evidence="9 10" key="1">
    <citation type="submission" date="2016-07" db="EMBL/GenBank/DDBJ databases">
        <title>Draft genome sequence of Prauserella sp. YIM 121212, isolated from alkaline soil.</title>
        <authorList>
            <person name="Ruckert C."/>
            <person name="Albersmeier A."/>
            <person name="Jiang C.-L."/>
            <person name="Jiang Y."/>
            <person name="Kalinowski J."/>
            <person name="Schneider O."/>
            <person name="Winkler A."/>
            <person name="Zotchev S.B."/>
        </authorList>
    </citation>
    <scope>NUCLEOTIDE SEQUENCE [LARGE SCALE GENOMIC DNA]</scope>
    <source>
        <strain evidence="9 10">YIM 121212</strain>
    </source>
</reference>
<evidence type="ECO:0000256" key="8">
    <source>
        <dbReference type="RuleBase" id="RU363041"/>
    </source>
</evidence>
<dbReference type="GO" id="GO:0005886">
    <property type="term" value="C:plasma membrane"/>
    <property type="evidence" value="ECO:0007669"/>
    <property type="project" value="UniProtKB-SubCell"/>
</dbReference>
<sequence length="238" mass="23952">MNAGGFAVLCAVVVFGALLQVAIGFGLGLLAAPVIALIAPELVPAVIVVLATGVTAVVLLLDRGHIDLRGTGWALAGRVPGVVAGALLVAALPTRVLALCVAGMVVLGVVVSLWGYRPRPTRRAVVLAGMASGVMGTATAIGGPPMSMVWQRYAGPRLRSTMSGFFLVGSVMSLAALAVTGSVTGESLGYALLLAPAAALGVALARPLGRRLDVRRTRAVAMLLAVAGAATLTVQQFV</sequence>
<accession>A0A318LQF0</accession>
<feature type="transmembrane region" description="Helical" evidence="8">
    <location>
        <begin position="42"/>
        <end position="61"/>
    </location>
</feature>
<proteinExistence type="inferred from homology"/>
<evidence type="ECO:0000256" key="4">
    <source>
        <dbReference type="ARBA" id="ARBA00022475"/>
    </source>
</evidence>
<dbReference type="AlphaFoldDB" id="A0A318LQF0"/>
<keyword evidence="4 8" id="KW-1003">Cell membrane</keyword>
<dbReference type="InterPro" id="IPR052017">
    <property type="entry name" value="TSUP"/>
</dbReference>
<feature type="transmembrane region" description="Helical" evidence="8">
    <location>
        <begin position="6"/>
        <end position="30"/>
    </location>
</feature>
<dbReference type="PANTHER" id="PTHR30269">
    <property type="entry name" value="TRANSMEMBRANE PROTEIN YFCA"/>
    <property type="match status" value="1"/>
</dbReference>
<evidence type="ECO:0000256" key="5">
    <source>
        <dbReference type="ARBA" id="ARBA00022692"/>
    </source>
</evidence>
<feature type="transmembrane region" description="Helical" evidence="8">
    <location>
        <begin position="164"/>
        <end position="183"/>
    </location>
</feature>
<name>A0A318LQF0_9PSEU</name>
<dbReference type="RefSeq" id="WP_110335776.1">
    <property type="nucleotide sequence ID" value="NZ_MASU01000005.1"/>
</dbReference>
<keyword evidence="6 8" id="KW-1133">Transmembrane helix</keyword>
<feature type="transmembrane region" description="Helical" evidence="8">
    <location>
        <begin position="73"/>
        <end position="91"/>
    </location>
</feature>
<dbReference type="PANTHER" id="PTHR30269:SF37">
    <property type="entry name" value="MEMBRANE TRANSPORTER PROTEIN"/>
    <property type="match status" value="1"/>
</dbReference>
<evidence type="ECO:0000256" key="7">
    <source>
        <dbReference type="ARBA" id="ARBA00023136"/>
    </source>
</evidence>
<feature type="transmembrane region" description="Helical" evidence="8">
    <location>
        <begin position="122"/>
        <end position="143"/>
    </location>
</feature>
<comment type="similarity">
    <text evidence="2 8">Belongs to the 4-toluene sulfonate uptake permease (TSUP) (TC 2.A.102) family.</text>
</comment>
<protein>
    <recommendedName>
        <fullName evidence="8">Probable membrane transporter protein</fullName>
    </recommendedName>
</protein>
<keyword evidence="10" id="KW-1185">Reference proteome</keyword>
<comment type="subcellular location">
    <subcellularLocation>
        <location evidence="1 8">Cell membrane</location>
        <topology evidence="1 8">Multi-pass membrane protein</topology>
    </subcellularLocation>
</comment>
<feature type="transmembrane region" description="Helical" evidence="8">
    <location>
        <begin position="96"/>
        <end position="116"/>
    </location>
</feature>
<keyword evidence="5 8" id="KW-0812">Transmembrane</keyword>
<evidence type="ECO:0000256" key="1">
    <source>
        <dbReference type="ARBA" id="ARBA00004651"/>
    </source>
</evidence>
<evidence type="ECO:0000256" key="2">
    <source>
        <dbReference type="ARBA" id="ARBA00009142"/>
    </source>
</evidence>
<dbReference type="Pfam" id="PF01925">
    <property type="entry name" value="TauE"/>
    <property type="match status" value="1"/>
</dbReference>
<keyword evidence="7 8" id="KW-0472">Membrane</keyword>
<keyword evidence="3" id="KW-0813">Transport</keyword>
<dbReference type="EMBL" id="MASU01000005">
    <property type="protein sequence ID" value="PXY35770.1"/>
    <property type="molecule type" value="Genomic_DNA"/>
</dbReference>
<evidence type="ECO:0000313" key="9">
    <source>
        <dbReference type="EMBL" id="PXY35770.1"/>
    </source>
</evidence>
<evidence type="ECO:0000256" key="3">
    <source>
        <dbReference type="ARBA" id="ARBA00022448"/>
    </source>
</evidence>
<dbReference type="Proteomes" id="UP000247892">
    <property type="component" value="Unassembled WGS sequence"/>
</dbReference>
<gene>
    <name evidence="9" type="ORF">BA062_09795</name>
</gene>
<evidence type="ECO:0000256" key="6">
    <source>
        <dbReference type="ARBA" id="ARBA00022989"/>
    </source>
</evidence>
<dbReference type="OrthoDB" id="5472127at2"/>
<feature type="transmembrane region" description="Helical" evidence="8">
    <location>
        <begin position="189"/>
        <end position="208"/>
    </location>
</feature>
<comment type="caution">
    <text evidence="9">The sequence shown here is derived from an EMBL/GenBank/DDBJ whole genome shotgun (WGS) entry which is preliminary data.</text>
</comment>